<organism evidence="1 2">
    <name type="scientific">Pseudogymnoascus verrucosus</name>
    <dbReference type="NCBI Taxonomy" id="342668"/>
    <lineage>
        <taxon>Eukaryota</taxon>
        <taxon>Fungi</taxon>
        <taxon>Dikarya</taxon>
        <taxon>Ascomycota</taxon>
        <taxon>Pezizomycotina</taxon>
        <taxon>Leotiomycetes</taxon>
        <taxon>Thelebolales</taxon>
        <taxon>Thelebolaceae</taxon>
        <taxon>Pseudogymnoascus</taxon>
    </lineage>
</organism>
<reference evidence="1 2" key="1">
    <citation type="submission" date="2016-03" db="EMBL/GenBank/DDBJ databases">
        <title>Comparative genomics of Pseudogymnoascus destructans, the fungus causing white-nose syndrome of bats.</title>
        <authorList>
            <person name="Palmer J.M."/>
            <person name="Drees K.P."/>
            <person name="Foster J.T."/>
            <person name="Lindner D.L."/>
        </authorList>
    </citation>
    <scope>NUCLEOTIDE SEQUENCE [LARGE SCALE GENOMIC DNA]</scope>
    <source>
        <strain evidence="1 2">UAMH 10579</strain>
    </source>
</reference>
<reference evidence="2" key="2">
    <citation type="journal article" date="2018" name="Nat. Commun.">
        <title>Extreme sensitivity to ultraviolet light in the fungal pathogen causing white-nose syndrome of bats.</title>
        <authorList>
            <person name="Palmer J.M."/>
            <person name="Drees K.P."/>
            <person name="Foster J.T."/>
            <person name="Lindner D.L."/>
        </authorList>
    </citation>
    <scope>NUCLEOTIDE SEQUENCE [LARGE SCALE GENOMIC DNA]</scope>
    <source>
        <strain evidence="2">UAMH 10579</strain>
    </source>
</reference>
<gene>
    <name evidence="1" type="ORF">VE01_04855</name>
</gene>
<dbReference type="GeneID" id="28838241"/>
<proteinExistence type="predicted"/>
<evidence type="ECO:0000313" key="2">
    <source>
        <dbReference type="Proteomes" id="UP000091956"/>
    </source>
</evidence>
<name>A0A1B8GMM6_9PEZI</name>
<dbReference type="EMBL" id="KV460224">
    <property type="protein sequence ID" value="OBT97066.2"/>
    <property type="molecule type" value="Genomic_DNA"/>
</dbReference>
<dbReference type="PANTHER" id="PTHR39596:SF3">
    <property type="entry name" value="HETEROKARYON INCOMPATIBILITY DOMAIN-CONTAINING PROTEIN"/>
    <property type="match status" value="1"/>
</dbReference>
<dbReference type="STRING" id="342668.A0A1B8GMM6"/>
<dbReference type="PANTHER" id="PTHR39596">
    <property type="match status" value="1"/>
</dbReference>
<dbReference type="AlphaFoldDB" id="A0A1B8GMM6"/>
<evidence type="ECO:0000313" key="1">
    <source>
        <dbReference type="EMBL" id="OBT97066.2"/>
    </source>
</evidence>
<sequence length="985" mass="112840">MTPATVWNKISLATTPTISALHQSKESSAKQACLTCNMDHFPIFSSSQKPWPDFPALTLEDYNAAQLPLIIQPKNSARYRLSEKDFDDFPFFWLEDQRLHTGTEFNEWKDHLMDPNETLTPLAEKLKLKLKLGSRKQERCRSIDEDRLWSARKEIYDFSNYPDLEAAIFVQNKYYFGAINDVLAFDQPIPTSELVVERAEGEWILCTTKLNGYISSWAGYLNSLPEAERSQRLNKTKGLLEQMLERRWHKDRHLLLRVSASVQILARTIEAAMIWYWKIYPNATERLGDHDKCLEIAGWCKSMAPKSFHYLTPLTPYYASAIDTHLDRRHSHTKCTGRICETFTMEDESTYRTKHTPECDGTCGDVKIDSQSLHDLIMQGKIPIVSLSLGPDGKLNTEVTHSGEVPHYIAISHVWSDGLGNPHGNALPYCELLKIFRMLEEWPLKHAKPDWMNSFLNPMDMAQKRMESTGVDPLALQKVKEMREIMEPMAEEYIDNWLDALKASGQYKKVNLWMDTICIPHIKESRKIAITQINDVYSGSFYTIALDAGLESLPGTASVTEIFLRLELSSWKGRCWTFLERERSTYHLRVKVGNRLVDIVEAFEFDELDGLYQFSSFYIGKLRSFNNWCKLNGTLKLKGFQGLNPMGLFSSPGGIKEDKLLHLLNDFLEVTSESVESMATWRAKPHGQYAESFSLLKCIKGQMQQRFFATYMGFLDQKVNMITTWNELAARSTARDSDRLIIFVSSLDIASNSGTLKEIMQVKKEERMEAWIRKQSVIPVEFIFLRSSRLLTPGLRWAPNDVYPKELGGGVTPRSVDELELRITRPGILLTLDMEFKLNSQPHESEAKDATGKYYEIPWDTVTITDGKTKYRVIRLLDAGQPSKPTLKFPKGDKIGIIFRFPMDPNDIVAAAIVHVHSESPDEIHATFHDTVNVRLDGELSPQDPTVDPSTRSKLDRFFVGKSSTNEEMNCFWNFELVQKTWVVG</sequence>
<keyword evidence="2" id="KW-1185">Reference proteome</keyword>
<dbReference type="RefSeq" id="XP_018130799.2">
    <property type="nucleotide sequence ID" value="XM_018274323.2"/>
</dbReference>
<protein>
    <recommendedName>
        <fullName evidence="3">Heterokaryon incompatibility domain-containing protein</fullName>
    </recommendedName>
</protein>
<evidence type="ECO:0008006" key="3">
    <source>
        <dbReference type="Google" id="ProtNLM"/>
    </source>
</evidence>
<accession>A0A1B8GMM6</accession>
<dbReference type="Proteomes" id="UP000091956">
    <property type="component" value="Unassembled WGS sequence"/>
</dbReference>